<evidence type="ECO:0000313" key="2">
    <source>
        <dbReference type="Proteomes" id="UP000737018"/>
    </source>
</evidence>
<dbReference type="EMBL" id="JRKL02001904">
    <property type="protein sequence ID" value="KAF3961409.1"/>
    <property type="molecule type" value="Genomic_DNA"/>
</dbReference>
<accession>A0A8J4VUC8</accession>
<sequence>MRFEKLTDFYLNGGVVHIGPRQIRVGRKKKESSPLQELQTIKIQGPLTKLEKLKIFLVKVIQKQCEYSSPF</sequence>
<dbReference type="Proteomes" id="UP000737018">
    <property type="component" value="Unassembled WGS sequence"/>
</dbReference>
<evidence type="ECO:0000313" key="1">
    <source>
        <dbReference type="EMBL" id="KAF3961409.1"/>
    </source>
</evidence>
<protein>
    <submittedName>
        <fullName evidence="1">Uncharacterized protein</fullName>
    </submittedName>
</protein>
<organism evidence="1 2">
    <name type="scientific">Castanea mollissima</name>
    <name type="common">Chinese chestnut</name>
    <dbReference type="NCBI Taxonomy" id="60419"/>
    <lineage>
        <taxon>Eukaryota</taxon>
        <taxon>Viridiplantae</taxon>
        <taxon>Streptophyta</taxon>
        <taxon>Embryophyta</taxon>
        <taxon>Tracheophyta</taxon>
        <taxon>Spermatophyta</taxon>
        <taxon>Magnoliopsida</taxon>
        <taxon>eudicotyledons</taxon>
        <taxon>Gunneridae</taxon>
        <taxon>Pentapetalae</taxon>
        <taxon>rosids</taxon>
        <taxon>fabids</taxon>
        <taxon>Fagales</taxon>
        <taxon>Fagaceae</taxon>
        <taxon>Castanea</taxon>
    </lineage>
</organism>
<gene>
    <name evidence="1" type="ORF">CMV_013968</name>
</gene>
<name>A0A8J4VUC8_9ROSI</name>
<comment type="caution">
    <text evidence="1">The sequence shown here is derived from an EMBL/GenBank/DDBJ whole genome shotgun (WGS) entry which is preliminary data.</text>
</comment>
<proteinExistence type="predicted"/>
<dbReference type="AlphaFoldDB" id="A0A8J4VUC8"/>
<reference evidence="1" key="1">
    <citation type="submission" date="2020-03" db="EMBL/GenBank/DDBJ databases">
        <title>Castanea mollissima Vanexum genome sequencing.</title>
        <authorList>
            <person name="Staton M."/>
        </authorList>
    </citation>
    <scope>NUCLEOTIDE SEQUENCE</scope>
    <source>
        <tissue evidence="1">Leaf</tissue>
    </source>
</reference>
<keyword evidence="2" id="KW-1185">Reference proteome</keyword>